<dbReference type="AlphaFoldDB" id="A0A8J7E091"/>
<evidence type="ECO:0000259" key="1">
    <source>
        <dbReference type="Pfam" id="PF14239"/>
    </source>
</evidence>
<accession>A0A8J7E091</accession>
<name>A0A8J7E091_9CYAN</name>
<feature type="domain" description="RRXRR" evidence="1">
    <location>
        <begin position="4"/>
        <end position="166"/>
    </location>
</feature>
<proteinExistence type="predicted"/>
<dbReference type="InterPro" id="IPR025938">
    <property type="entry name" value="RRXRR_dom"/>
</dbReference>
<dbReference type="Pfam" id="PF14239">
    <property type="entry name" value="RRXRR"/>
    <property type="match status" value="1"/>
</dbReference>
<sequence>MQRVPVISKDGTPLMPTKPSRARRWLRDGKARVYSNDLGIFAIELLFNTGEEVQPVAVGIDPGKKFTGMAVQSKRTTLWMGHLKLPFDKIKKRMEQREMMRRGRRGRRINRKLPFSERAHRQVRFDNRRQRKIPPSIRANREFELRVFKELIGLFPVEAVCYEIVKASGSKGFSPVMVGQNWMLERFASDYTNLKVLTQQGGETSNLRQYLRLPKEKADKSKEIRETHATDALAASWFLKYRQIKGSRGWWEGEVEVSPHAPFAIVSRPPVSRRQLHLMVPAKGGNHRRYGGTVTGHGFRKGDFVEAEKAGIVYRGWVSGDTKTQVSISDANWKRLGQFTARKVRLLKRNTGLICKAAL</sequence>
<organism evidence="2 3">
    <name type="scientific">Lusitaniella coriacea LEGE 07157</name>
    <dbReference type="NCBI Taxonomy" id="945747"/>
    <lineage>
        <taxon>Bacteria</taxon>
        <taxon>Bacillati</taxon>
        <taxon>Cyanobacteriota</taxon>
        <taxon>Cyanophyceae</taxon>
        <taxon>Spirulinales</taxon>
        <taxon>Lusitaniellaceae</taxon>
        <taxon>Lusitaniella</taxon>
    </lineage>
</organism>
<evidence type="ECO:0000313" key="3">
    <source>
        <dbReference type="Proteomes" id="UP000654482"/>
    </source>
</evidence>
<reference evidence="2" key="1">
    <citation type="submission" date="2020-10" db="EMBL/GenBank/DDBJ databases">
        <authorList>
            <person name="Castelo-Branco R."/>
            <person name="Eusebio N."/>
            <person name="Adriana R."/>
            <person name="Vieira A."/>
            <person name="Brugerolle De Fraissinette N."/>
            <person name="Rezende De Castro R."/>
            <person name="Schneider M.P."/>
            <person name="Vasconcelos V."/>
            <person name="Leao P.N."/>
        </authorList>
    </citation>
    <scope>NUCLEOTIDE SEQUENCE</scope>
    <source>
        <strain evidence="2">LEGE 07157</strain>
    </source>
</reference>
<gene>
    <name evidence="2" type="ORF">IQ249_24240</name>
</gene>
<comment type="caution">
    <text evidence="2">The sequence shown here is derived from an EMBL/GenBank/DDBJ whole genome shotgun (WGS) entry which is preliminary data.</text>
</comment>
<dbReference type="EMBL" id="JADEWZ010000073">
    <property type="protein sequence ID" value="MBE9119004.1"/>
    <property type="molecule type" value="Genomic_DNA"/>
</dbReference>
<keyword evidence="3" id="KW-1185">Reference proteome</keyword>
<evidence type="ECO:0000313" key="2">
    <source>
        <dbReference type="EMBL" id="MBE9119004.1"/>
    </source>
</evidence>
<protein>
    <submittedName>
        <fullName evidence="2">RRXRR domain-containing protein</fullName>
    </submittedName>
</protein>
<dbReference type="RefSeq" id="WP_194032097.1">
    <property type="nucleotide sequence ID" value="NZ_JADEWZ010000073.1"/>
</dbReference>
<dbReference type="Proteomes" id="UP000654482">
    <property type="component" value="Unassembled WGS sequence"/>
</dbReference>